<keyword evidence="8" id="KW-0762">Sugar transport</keyword>
<gene>
    <name evidence="8" type="primary">Slc2a1</name>
    <name evidence="8" type="ORF">T01_14417</name>
</gene>
<dbReference type="PANTHER" id="PTHR23503:SF8">
    <property type="entry name" value="FACILITATED GLUCOSE TRANSPORTER PROTEIN 1"/>
    <property type="match status" value="1"/>
</dbReference>
<evidence type="ECO:0000256" key="2">
    <source>
        <dbReference type="ARBA" id="ARBA00022448"/>
    </source>
</evidence>
<dbReference type="InterPro" id="IPR045263">
    <property type="entry name" value="GLUT"/>
</dbReference>
<feature type="transmembrane region" description="Helical" evidence="6">
    <location>
        <begin position="574"/>
        <end position="592"/>
    </location>
</feature>
<dbReference type="GO" id="GO:0016020">
    <property type="term" value="C:membrane"/>
    <property type="evidence" value="ECO:0007669"/>
    <property type="project" value="UniProtKB-SubCell"/>
</dbReference>
<dbReference type="InterPro" id="IPR003663">
    <property type="entry name" value="Sugar/inositol_transpt"/>
</dbReference>
<evidence type="ECO:0000313" key="9">
    <source>
        <dbReference type="Proteomes" id="UP000054776"/>
    </source>
</evidence>
<dbReference type="STRING" id="6334.A0A0V1B0L5"/>
<feature type="transmembrane region" description="Helical" evidence="6">
    <location>
        <begin position="626"/>
        <end position="646"/>
    </location>
</feature>
<keyword evidence="2" id="KW-0813">Transport</keyword>
<dbReference type="PROSITE" id="PS50850">
    <property type="entry name" value="MFS"/>
    <property type="match status" value="2"/>
</dbReference>
<dbReference type="InParanoid" id="A0A0V1B0L5"/>
<feature type="transmembrane region" description="Helical" evidence="6">
    <location>
        <begin position="936"/>
        <end position="959"/>
    </location>
</feature>
<feature type="transmembrane region" description="Helical" evidence="6">
    <location>
        <begin position="448"/>
        <end position="469"/>
    </location>
</feature>
<dbReference type="AlphaFoldDB" id="A0A0V1B0L5"/>
<sequence length="1063" mass="116293">MSPLRTCPDADVSFCHLTRVAFGGASLEKEGLKVVVETMPMLKVKLNLLITVCAVGLGAQFQFYSNSVINNVAVELQHWINESYTAHYGVSLIDSEMTVLWSLTSAALQIGAVVGALMTRPIAERLGRRGGLITTGCLCSLGSVLTVVAKFANSFELFIVGRLLLGISLGGSLGLASMFVSELAPVQYRGMCGSILQIMLGIGSTLSLVATLPEVFGSDQLWPVAMGVPLVTSLLQVMIVWYGEESPRFLFLTRKDELAARKSLSYYRKQMSVELQIRQIEKEVVVDSQLPNGQGSGQPSLLKQLLTQRQYSRPLLISVLIAFGVQFSGIAAVLAFSKTMFVAAGLSAATAKYASVGLGLCSVLTPVISTALIERVGRKVILLSGLAVTAGSLVFLMVCVEVGLQLDSYPARVATVPCLFLFQVGFALTSSIIWIVVSELFPQSVRSVAVAVVSFLFFTFQMVVVLAYLPFKEAVGLSCSYLPFLISELLVMALLYKLLPETKGKSIEEITAFFAPDDQHPPQSKISSISMTSASIFMSLKNECYKCISKEGIHYCSDKADRNKQAINKSGPRINLVLVVVAIGMGTQFQIYNASVLNNLIDKMTPWFNESYYDHYNLPLSKTQLITLWSITVSCVQIGAIFGSLLSKVLAERLGRRLSLLTTGCLCILSSTMMISAKYADSFELFMAGRLLLGLCVGASVSLGSLTVSELAPVRYRGACGSLLQMFMGLGNTLSLIITLPELCGNEQKWPIAFVAPLLACLFEVFVLITVKDTPQYLWYSKRDEQSTKEALHFYRHMDSVDFQFEQIKGEIADTESRNSSSSFKALFSKRQNLLPFLMAFAIVFSCQFTGFSTVMAFSKSIFLSAGLEHHVAVYANIGLGILNFLTPLCCSFFVDKSGRRIFILSGLSLTTGSLCALAISAEIALKFMIHEVKMVSIPCLFAFQIGYSVFGSVIWAILPELFRQDVRSMAMSIIVCCFFGMQVIVLSCYLHLQEAVGLPLSVTPFIIIGVISITFFYKYLPETKGKSIMEISEYFCTKKKQTTKQTAYQPASTQSSLVTIKL</sequence>
<evidence type="ECO:0000256" key="6">
    <source>
        <dbReference type="SAM" id="Phobius"/>
    </source>
</evidence>
<keyword evidence="4 6" id="KW-1133">Transmembrane helix</keyword>
<dbReference type="InterPro" id="IPR005828">
    <property type="entry name" value="MFS_sugar_transport-like"/>
</dbReference>
<reference evidence="8 9" key="1">
    <citation type="submission" date="2015-01" db="EMBL/GenBank/DDBJ databases">
        <title>Evolution of Trichinella species and genotypes.</title>
        <authorList>
            <person name="Korhonen P.K."/>
            <person name="Edoardo P."/>
            <person name="Giuseppe L.R."/>
            <person name="Gasser R.B."/>
        </authorList>
    </citation>
    <scope>NUCLEOTIDE SEQUENCE [LARGE SCALE GENOMIC DNA]</scope>
    <source>
        <strain evidence="8">ISS3</strain>
    </source>
</reference>
<protein>
    <submittedName>
        <fullName evidence="8">Solute carrier family 2, facilitated glucose transporter member 1</fullName>
    </submittedName>
</protein>
<dbReference type="InterPro" id="IPR020846">
    <property type="entry name" value="MFS_dom"/>
</dbReference>
<feature type="transmembrane region" description="Helical" evidence="6">
    <location>
        <begin position="192"/>
        <end position="212"/>
    </location>
</feature>
<comment type="subcellular location">
    <subcellularLocation>
        <location evidence="1">Membrane</location>
        <topology evidence="1">Multi-pass membrane protein</topology>
    </subcellularLocation>
</comment>
<feature type="transmembrane region" description="Helical" evidence="6">
    <location>
        <begin position="971"/>
        <end position="993"/>
    </location>
</feature>
<keyword evidence="9" id="KW-1185">Reference proteome</keyword>
<feature type="transmembrane region" description="Helical" evidence="6">
    <location>
        <begin position="750"/>
        <end position="771"/>
    </location>
</feature>
<evidence type="ECO:0000256" key="1">
    <source>
        <dbReference type="ARBA" id="ARBA00004141"/>
    </source>
</evidence>
<feature type="transmembrane region" description="Helical" evidence="6">
    <location>
        <begin position="130"/>
        <end position="152"/>
    </location>
</feature>
<dbReference type="eggNOG" id="KOG0569">
    <property type="taxonomic scope" value="Eukaryota"/>
</dbReference>
<feature type="transmembrane region" description="Helical" evidence="6">
    <location>
        <begin position="380"/>
        <end position="406"/>
    </location>
</feature>
<dbReference type="InterPro" id="IPR036259">
    <property type="entry name" value="MFS_trans_sf"/>
</dbReference>
<dbReference type="PROSITE" id="PS00217">
    <property type="entry name" value="SUGAR_TRANSPORT_2"/>
    <property type="match status" value="1"/>
</dbReference>
<evidence type="ECO:0000256" key="3">
    <source>
        <dbReference type="ARBA" id="ARBA00022692"/>
    </source>
</evidence>
<feature type="domain" description="Major facilitator superfamily (MFS) profile" evidence="7">
    <location>
        <begin position="51"/>
        <end position="503"/>
    </location>
</feature>
<dbReference type="SUPFAM" id="SSF103473">
    <property type="entry name" value="MFS general substrate transporter"/>
    <property type="match status" value="2"/>
</dbReference>
<feature type="domain" description="Major facilitator superfamily (MFS) profile" evidence="7">
    <location>
        <begin position="579"/>
        <end position="1025"/>
    </location>
</feature>
<feature type="transmembrane region" description="Helical" evidence="6">
    <location>
        <begin position="356"/>
        <end position="373"/>
    </location>
</feature>
<feature type="transmembrane region" description="Helical" evidence="6">
    <location>
        <begin position="412"/>
        <end position="436"/>
    </location>
</feature>
<dbReference type="PANTHER" id="PTHR23503">
    <property type="entry name" value="SOLUTE CARRIER FAMILY 2"/>
    <property type="match status" value="1"/>
</dbReference>
<evidence type="ECO:0000256" key="4">
    <source>
        <dbReference type="ARBA" id="ARBA00022989"/>
    </source>
</evidence>
<evidence type="ECO:0000313" key="8">
    <source>
        <dbReference type="EMBL" id="KRY30568.1"/>
    </source>
</evidence>
<organism evidence="8 9">
    <name type="scientific">Trichinella spiralis</name>
    <name type="common">Trichina worm</name>
    <dbReference type="NCBI Taxonomy" id="6334"/>
    <lineage>
        <taxon>Eukaryota</taxon>
        <taxon>Metazoa</taxon>
        <taxon>Ecdysozoa</taxon>
        <taxon>Nematoda</taxon>
        <taxon>Enoplea</taxon>
        <taxon>Dorylaimia</taxon>
        <taxon>Trichinellida</taxon>
        <taxon>Trichinellidae</taxon>
        <taxon>Trichinella</taxon>
    </lineage>
</organism>
<dbReference type="Pfam" id="PF00083">
    <property type="entry name" value="Sugar_tr"/>
    <property type="match status" value="2"/>
</dbReference>
<dbReference type="EMBL" id="JYDH01000138">
    <property type="protein sequence ID" value="KRY30568.1"/>
    <property type="molecule type" value="Genomic_DNA"/>
</dbReference>
<feature type="transmembrane region" description="Helical" evidence="6">
    <location>
        <begin position="718"/>
        <end position="738"/>
    </location>
</feature>
<feature type="transmembrane region" description="Helical" evidence="6">
    <location>
        <begin position="224"/>
        <end position="243"/>
    </location>
</feature>
<proteinExistence type="predicted"/>
<feature type="transmembrane region" description="Helical" evidence="6">
    <location>
        <begin position="999"/>
        <end position="1021"/>
    </location>
</feature>
<feature type="transmembrane region" description="Helical" evidence="6">
    <location>
        <begin position="658"/>
        <end position="679"/>
    </location>
</feature>
<dbReference type="Proteomes" id="UP000054776">
    <property type="component" value="Unassembled WGS sequence"/>
</dbReference>
<evidence type="ECO:0000256" key="5">
    <source>
        <dbReference type="ARBA" id="ARBA00023136"/>
    </source>
</evidence>
<keyword evidence="3 6" id="KW-0812">Transmembrane</keyword>
<dbReference type="Gene3D" id="1.20.1250.20">
    <property type="entry name" value="MFS general substrate transporter like domains"/>
    <property type="match status" value="2"/>
</dbReference>
<feature type="transmembrane region" description="Helical" evidence="6">
    <location>
        <begin position="99"/>
        <end position="118"/>
    </location>
</feature>
<keyword evidence="5 6" id="KW-0472">Membrane</keyword>
<dbReference type="PRINTS" id="PR00171">
    <property type="entry name" value="SUGRTRNSPORT"/>
</dbReference>
<dbReference type="GO" id="GO:0015149">
    <property type="term" value="F:hexose transmembrane transporter activity"/>
    <property type="evidence" value="ECO:0007669"/>
    <property type="project" value="TreeGrafter"/>
</dbReference>
<comment type="caution">
    <text evidence="8">The sequence shown here is derived from an EMBL/GenBank/DDBJ whole genome shotgun (WGS) entry which is preliminary data.</text>
</comment>
<accession>A0A0V1B0L5</accession>
<feature type="transmembrane region" description="Helical" evidence="6">
    <location>
        <begin position="158"/>
        <end position="180"/>
    </location>
</feature>
<evidence type="ECO:0000259" key="7">
    <source>
        <dbReference type="PROSITE" id="PS50850"/>
    </source>
</evidence>
<dbReference type="InterPro" id="IPR005829">
    <property type="entry name" value="Sugar_transporter_CS"/>
</dbReference>
<feature type="transmembrane region" description="Helical" evidence="6">
    <location>
        <begin position="481"/>
        <end position="499"/>
    </location>
</feature>
<feature type="transmembrane region" description="Helical" evidence="6">
    <location>
        <begin position="834"/>
        <end position="852"/>
    </location>
</feature>
<feature type="transmembrane region" description="Helical" evidence="6">
    <location>
        <begin position="315"/>
        <end position="336"/>
    </location>
</feature>
<feature type="transmembrane region" description="Helical" evidence="6">
    <location>
        <begin position="872"/>
        <end position="895"/>
    </location>
</feature>
<feature type="transmembrane region" description="Helical" evidence="6">
    <location>
        <begin position="46"/>
        <end position="64"/>
    </location>
</feature>
<name>A0A0V1B0L5_TRISP</name>
<dbReference type="OrthoDB" id="8120565at2759"/>
<feature type="transmembrane region" description="Helical" evidence="6">
    <location>
        <begin position="902"/>
        <end position="930"/>
    </location>
</feature>
<feature type="transmembrane region" description="Helical" evidence="6">
    <location>
        <begin position="685"/>
        <end position="706"/>
    </location>
</feature>